<feature type="transmembrane region" description="Helical" evidence="5">
    <location>
        <begin position="64"/>
        <end position="86"/>
    </location>
</feature>
<keyword evidence="8" id="KW-1185">Reference proteome</keyword>
<organism evidence="7 8">
    <name type="scientific">Sphingomonas endophytica</name>
    <dbReference type="NCBI Taxonomy" id="869719"/>
    <lineage>
        <taxon>Bacteria</taxon>
        <taxon>Pseudomonadati</taxon>
        <taxon>Pseudomonadota</taxon>
        <taxon>Alphaproteobacteria</taxon>
        <taxon>Sphingomonadales</taxon>
        <taxon>Sphingomonadaceae</taxon>
        <taxon>Sphingomonas</taxon>
    </lineage>
</organism>
<sequence>MNTSLRFEPGAPHRRALAFVARCTGSAMLSSLAAGALGLGHPVWAVVSALVVSQDTAVDTRQAFVWRVAATAIGLLVAVVVGSVIPDPAPNRSLQLAIAVTVCAVIARRWPGLRVSMWTAPIVLMTTIPENGVLRAAVERGSEVLLGAMIATVLHLALDRALHIRGATRQNLPST</sequence>
<reference evidence="7 8" key="1">
    <citation type="journal article" date="2016" name="Front. Microbiol.">
        <title>Genomic Resource of Rice Seed Associated Bacteria.</title>
        <authorList>
            <person name="Midha S."/>
            <person name="Bansal K."/>
            <person name="Sharma S."/>
            <person name="Kumar N."/>
            <person name="Patil P.P."/>
            <person name="Chaudhry V."/>
            <person name="Patil P.B."/>
        </authorList>
    </citation>
    <scope>NUCLEOTIDE SEQUENCE [LARGE SCALE GENOMIC DNA]</scope>
    <source>
        <strain evidence="7 8">NS334</strain>
    </source>
</reference>
<gene>
    <name evidence="7" type="ORF">NS334_12590</name>
</gene>
<dbReference type="Pfam" id="PF13515">
    <property type="entry name" value="FUSC_2"/>
    <property type="match status" value="1"/>
</dbReference>
<comment type="caution">
    <text evidence="7">The sequence shown here is derived from an EMBL/GenBank/DDBJ whole genome shotgun (WGS) entry which is preliminary data.</text>
</comment>
<evidence type="ECO:0000313" key="7">
    <source>
        <dbReference type="EMBL" id="KTT70444.1"/>
    </source>
</evidence>
<feature type="domain" description="Integral membrane bound transporter" evidence="6">
    <location>
        <begin position="30"/>
        <end position="152"/>
    </location>
</feature>
<evidence type="ECO:0000256" key="1">
    <source>
        <dbReference type="ARBA" id="ARBA00004141"/>
    </source>
</evidence>
<dbReference type="Proteomes" id="UP000074310">
    <property type="component" value="Unassembled WGS sequence"/>
</dbReference>
<dbReference type="RefSeq" id="WP_058756301.1">
    <property type="nucleotide sequence ID" value="NZ_LDTB01000053.1"/>
</dbReference>
<name>A0A147HZK6_9SPHN</name>
<dbReference type="InterPro" id="IPR049453">
    <property type="entry name" value="Memb_transporter_dom"/>
</dbReference>
<comment type="subcellular location">
    <subcellularLocation>
        <location evidence="1">Membrane</location>
        <topology evidence="1">Multi-pass membrane protein</topology>
    </subcellularLocation>
</comment>
<protein>
    <recommendedName>
        <fullName evidence="6">Integral membrane bound transporter domain-containing protein</fullName>
    </recommendedName>
</protein>
<keyword evidence="4 5" id="KW-0472">Membrane</keyword>
<keyword evidence="2 5" id="KW-0812">Transmembrane</keyword>
<keyword evidence="3 5" id="KW-1133">Transmembrane helix</keyword>
<dbReference type="GO" id="GO:0016020">
    <property type="term" value="C:membrane"/>
    <property type="evidence" value="ECO:0007669"/>
    <property type="project" value="UniProtKB-SubCell"/>
</dbReference>
<feature type="transmembrane region" description="Helical" evidence="5">
    <location>
        <begin position="32"/>
        <end position="52"/>
    </location>
</feature>
<dbReference type="AlphaFoldDB" id="A0A147HZK6"/>
<dbReference type="PATRIC" id="fig|869719.3.peg.2503"/>
<evidence type="ECO:0000256" key="3">
    <source>
        <dbReference type="ARBA" id="ARBA00022989"/>
    </source>
</evidence>
<proteinExistence type="predicted"/>
<evidence type="ECO:0000256" key="4">
    <source>
        <dbReference type="ARBA" id="ARBA00023136"/>
    </source>
</evidence>
<evidence type="ECO:0000313" key="8">
    <source>
        <dbReference type="Proteomes" id="UP000074310"/>
    </source>
</evidence>
<evidence type="ECO:0000256" key="2">
    <source>
        <dbReference type="ARBA" id="ARBA00022692"/>
    </source>
</evidence>
<evidence type="ECO:0000256" key="5">
    <source>
        <dbReference type="SAM" id="Phobius"/>
    </source>
</evidence>
<evidence type="ECO:0000259" key="6">
    <source>
        <dbReference type="Pfam" id="PF13515"/>
    </source>
</evidence>
<accession>A0A147HZK6</accession>
<dbReference type="EMBL" id="LDTB01000053">
    <property type="protein sequence ID" value="KTT70444.1"/>
    <property type="molecule type" value="Genomic_DNA"/>
</dbReference>